<organism evidence="3 4">
    <name type="scientific">Hydra vulgaris</name>
    <name type="common">Hydra</name>
    <name type="synonym">Hydra attenuata</name>
    <dbReference type="NCBI Taxonomy" id="6087"/>
    <lineage>
        <taxon>Eukaryota</taxon>
        <taxon>Metazoa</taxon>
        <taxon>Cnidaria</taxon>
        <taxon>Hydrozoa</taxon>
        <taxon>Hydroidolina</taxon>
        <taxon>Anthoathecata</taxon>
        <taxon>Aplanulata</taxon>
        <taxon>Hydridae</taxon>
        <taxon>Hydra</taxon>
    </lineage>
</organism>
<feature type="compositionally biased region" description="Polar residues" evidence="1">
    <location>
        <begin position="101"/>
        <end position="115"/>
    </location>
</feature>
<proteinExistence type="predicted"/>
<accession>A0ABM4B3X6</accession>
<dbReference type="Proteomes" id="UP001652625">
    <property type="component" value="Chromosome 01"/>
</dbReference>
<dbReference type="InterPro" id="IPR000488">
    <property type="entry name" value="Death_dom"/>
</dbReference>
<sequence length="138" mass="15989">MDAVLRDATFQIKLSELLNQDWFKIGAFLKVEQTKLIEIRDDYIIFRRQENKAHEMIQEWFKVKNATFEDLKLAIDSIPNYNLLKKVEELAYTFLNKSLSSQNNITNQPNDTSGKNFEPKSGWFVKMLSDGAPNPGNS</sequence>
<feature type="region of interest" description="Disordered" evidence="1">
    <location>
        <begin position="101"/>
        <end position="120"/>
    </location>
</feature>
<dbReference type="InterPro" id="IPR011029">
    <property type="entry name" value="DEATH-like_dom_sf"/>
</dbReference>
<feature type="domain" description="Death" evidence="2">
    <location>
        <begin position="21"/>
        <end position="91"/>
    </location>
</feature>
<protein>
    <submittedName>
        <fullName evidence="4">Uncharacterized protein LOC136075131</fullName>
    </submittedName>
</protein>
<reference evidence="3" key="1">
    <citation type="submission" date="2025-05" db="UniProtKB">
        <authorList>
            <consortium name="RefSeq"/>
        </authorList>
    </citation>
    <scope>NUCLEOTIDE SEQUENCE [LARGE SCALE GENOMIC DNA]</scope>
</reference>
<evidence type="ECO:0000313" key="3">
    <source>
        <dbReference type="Proteomes" id="UP001652625"/>
    </source>
</evidence>
<gene>
    <name evidence="4" type="primary">LOC136075131</name>
</gene>
<name>A0ABM4B3X6_HYDVU</name>
<dbReference type="SUPFAM" id="SSF47986">
    <property type="entry name" value="DEATH domain"/>
    <property type="match status" value="1"/>
</dbReference>
<dbReference type="GeneID" id="136075131"/>
<keyword evidence="3" id="KW-1185">Reference proteome</keyword>
<evidence type="ECO:0000259" key="2">
    <source>
        <dbReference type="PROSITE" id="PS50017"/>
    </source>
</evidence>
<dbReference type="Gene3D" id="1.10.533.10">
    <property type="entry name" value="Death Domain, Fas"/>
    <property type="match status" value="1"/>
</dbReference>
<dbReference type="PROSITE" id="PS50017">
    <property type="entry name" value="DEATH_DOMAIN"/>
    <property type="match status" value="1"/>
</dbReference>
<dbReference type="RefSeq" id="XP_065643525.1">
    <property type="nucleotide sequence ID" value="XM_065787453.1"/>
</dbReference>
<evidence type="ECO:0000313" key="4">
    <source>
        <dbReference type="RefSeq" id="XP_065643525.1"/>
    </source>
</evidence>
<reference evidence="4" key="2">
    <citation type="submission" date="2025-08" db="UniProtKB">
        <authorList>
            <consortium name="RefSeq"/>
        </authorList>
    </citation>
    <scope>IDENTIFICATION</scope>
</reference>
<evidence type="ECO:0000256" key="1">
    <source>
        <dbReference type="SAM" id="MobiDB-lite"/>
    </source>
</evidence>